<evidence type="ECO:0000259" key="2">
    <source>
        <dbReference type="Pfam" id="PF13472"/>
    </source>
</evidence>
<dbReference type="Proteomes" id="UP001162834">
    <property type="component" value="Chromosome"/>
</dbReference>
<keyword evidence="1" id="KW-0732">Signal</keyword>
<name>A0A9E6XXV8_9ACTN</name>
<evidence type="ECO:0000313" key="4">
    <source>
        <dbReference type="Proteomes" id="UP001162834"/>
    </source>
</evidence>
<dbReference type="Pfam" id="PF13472">
    <property type="entry name" value="Lipase_GDSL_2"/>
    <property type="match status" value="1"/>
</dbReference>
<feature type="chain" id="PRO_5039688901" description="SGNH hydrolase-type esterase domain-containing protein" evidence="1">
    <location>
        <begin position="36"/>
        <end position="535"/>
    </location>
</feature>
<protein>
    <recommendedName>
        <fullName evidence="2">SGNH hydrolase-type esterase domain-containing protein</fullName>
    </recommendedName>
</protein>
<feature type="signal peptide" evidence="1">
    <location>
        <begin position="1"/>
        <end position="35"/>
    </location>
</feature>
<dbReference type="SUPFAM" id="SSF52266">
    <property type="entry name" value="SGNH hydrolase"/>
    <property type="match status" value="1"/>
</dbReference>
<evidence type="ECO:0000256" key="1">
    <source>
        <dbReference type="SAM" id="SignalP"/>
    </source>
</evidence>
<dbReference type="AlphaFoldDB" id="A0A9E6XXV8"/>
<dbReference type="Gene3D" id="3.40.50.1110">
    <property type="entry name" value="SGNH hydrolase"/>
    <property type="match status" value="1"/>
</dbReference>
<proteinExistence type="predicted"/>
<sequence>MLRRVLCDRMPPRRLLLLAAAALAVVALRALDAGAAPASGAAAVPAACTGARWVASWLASPSDAAGGAFKAQTLRTIVTPHLGGGVLRLRLSNRFGTQSVTFDRVTVGRRLAGAAVVPGTLRTVTFGGSPSVSVSGGQEAVSDPVALTFNAFDDLAVSIWFADSTGPATEHFIGRQTSYATLEDRGEDRTGDASADGFTALSSTAKYFVTGLDVAAPASTGAVVAFGDSLTDGYEGSPSPLLPNLEPLDANGAYPDVLQRRVLLSIPPPGLAILNAGITGNRILDDGLIDQHGPKAIERLQPDALDRAGVTDVLILEGTNDLGARSAGAEQVIGGLRILIQQARSAGKGVLLGTLTPSGGAEPTTYGDGDFETQRQQVNFWIRTAGEADAVVDFDAALRDPGDPARLRAAFDSGDHLHPNLAGYRAMADAVALEQLRGTGCPAPPTAAERKRCRATAAIRVPKRWRAGMRRAVVTVDGRRAGVIRRPGGRVRVSLRGRRGATVTVKVRVERSGRGAVAQTRRFARCARVGRATGR</sequence>
<evidence type="ECO:0000313" key="3">
    <source>
        <dbReference type="EMBL" id="UGS36363.1"/>
    </source>
</evidence>
<dbReference type="KEGG" id="sbae:DSM104329_02767"/>
<dbReference type="PANTHER" id="PTHR43784">
    <property type="entry name" value="GDSL-LIKE LIPASE/ACYLHYDROLASE, PUTATIVE (AFU_ORTHOLOGUE AFUA_2G00820)-RELATED"/>
    <property type="match status" value="1"/>
</dbReference>
<organism evidence="3 4">
    <name type="scientific">Capillimicrobium parvum</name>
    <dbReference type="NCBI Taxonomy" id="2884022"/>
    <lineage>
        <taxon>Bacteria</taxon>
        <taxon>Bacillati</taxon>
        <taxon>Actinomycetota</taxon>
        <taxon>Thermoleophilia</taxon>
        <taxon>Solirubrobacterales</taxon>
        <taxon>Capillimicrobiaceae</taxon>
        <taxon>Capillimicrobium</taxon>
    </lineage>
</organism>
<dbReference type="EMBL" id="CP087164">
    <property type="protein sequence ID" value="UGS36363.1"/>
    <property type="molecule type" value="Genomic_DNA"/>
</dbReference>
<feature type="domain" description="SGNH hydrolase-type esterase" evidence="2">
    <location>
        <begin position="225"/>
        <end position="426"/>
    </location>
</feature>
<dbReference type="PANTHER" id="PTHR43784:SF2">
    <property type="entry name" value="GDSL-LIKE LIPASE_ACYLHYDROLASE, PUTATIVE (AFU_ORTHOLOGUE AFUA_2G00820)-RELATED"/>
    <property type="match status" value="1"/>
</dbReference>
<dbReference type="InterPro" id="IPR013830">
    <property type="entry name" value="SGNH_hydro"/>
</dbReference>
<dbReference type="InterPro" id="IPR036514">
    <property type="entry name" value="SGNH_hydro_sf"/>
</dbReference>
<accession>A0A9E6XXV8</accession>
<dbReference type="InterPro" id="IPR053140">
    <property type="entry name" value="GDSL_Rv0518-like"/>
</dbReference>
<reference evidence="3" key="1">
    <citation type="journal article" date="2022" name="Int. J. Syst. Evol. Microbiol.">
        <title>Pseudomonas aegrilactucae sp. nov. and Pseudomonas morbosilactucae sp. nov., pathogens causing bacterial rot of lettuce in Japan.</title>
        <authorList>
            <person name="Sawada H."/>
            <person name="Fujikawa T."/>
            <person name="Satou M."/>
        </authorList>
    </citation>
    <scope>NUCLEOTIDE SEQUENCE</scope>
    <source>
        <strain evidence="3">0166_1</strain>
    </source>
</reference>
<keyword evidence="4" id="KW-1185">Reference proteome</keyword>
<gene>
    <name evidence="3" type="ORF">DSM104329_02767</name>
</gene>